<dbReference type="InterPro" id="IPR001466">
    <property type="entry name" value="Beta-lactam-related"/>
</dbReference>
<evidence type="ECO:0000259" key="1">
    <source>
        <dbReference type="Pfam" id="PF00144"/>
    </source>
</evidence>
<keyword evidence="3" id="KW-1185">Reference proteome</keyword>
<reference evidence="2 3" key="1">
    <citation type="submission" date="2019-02" db="EMBL/GenBank/DDBJ databases">
        <title>Deep-cultivation of Planctomycetes and their phenomic and genomic characterization uncovers novel biology.</title>
        <authorList>
            <person name="Wiegand S."/>
            <person name="Jogler M."/>
            <person name="Boedeker C."/>
            <person name="Pinto D."/>
            <person name="Vollmers J."/>
            <person name="Rivas-Marin E."/>
            <person name="Kohn T."/>
            <person name="Peeters S.H."/>
            <person name="Heuer A."/>
            <person name="Rast P."/>
            <person name="Oberbeckmann S."/>
            <person name="Bunk B."/>
            <person name="Jeske O."/>
            <person name="Meyerdierks A."/>
            <person name="Storesund J.E."/>
            <person name="Kallscheuer N."/>
            <person name="Luecker S."/>
            <person name="Lage O.M."/>
            <person name="Pohl T."/>
            <person name="Merkel B.J."/>
            <person name="Hornburger P."/>
            <person name="Mueller R.-W."/>
            <person name="Bruemmer F."/>
            <person name="Labrenz M."/>
            <person name="Spormann A.M."/>
            <person name="Op Den Camp H."/>
            <person name="Overmann J."/>
            <person name="Amann R."/>
            <person name="Jetten M.S.M."/>
            <person name="Mascher T."/>
            <person name="Medema M.H."/>
            <person name="Devos D.P."/>
            <person name="Kaster A.-K."/>
            <person name="Ovreas L."/>
            <person name="Rohde M."/>
            <person name="Galperin M.Y."/>
            <person name="Jogler C."/>
        </authorList>
    </citation>
    <scope>NUCLEOTIDE SEQUENCE [LARGE SCALE GENOMIC DNA]</scope>
    <source>
        <strain evidence="2 3">KOR42</strain>
    </source>
</reference>
<dbReference type="InterPro" id="IPR050789">
    <property type="entry name" value="Diverse_Enzym_Activities"/>
</dbReference>
<sequence length="181" mass="19845">MQIGTTRLNGRLPNEVCYYHPWLGKSVFADDLRSTVPNPYGAWYLEAMDSHGAWVASATDLVKFASAFDSADDSPLLSESIIQEMFARPDGLAGYNEKGDPKDRYYGLGWSIKVNEDGTFSASHGGSLPGTNTILIRREDGRNLALLFNTRVSAKTSRIIGDVLPSLTQAIDEVEDWPAGE</sequence>
<protein>
    <submittedName>
        <fullName evidence="2">Beta-lactamase</fullName>
    </submittedName>
</protein>
<dbReference type="Pfam" id="PF00144">
    <property type="entry name" value="Beta-lactamase"/>
    <property type="match status" value="1"/>
</dbReference>
<proteinExistence type="predicted"/>
<dbReference type="Proteomes" id="UP000317243">
    <property type="component" value="Unassembled WGS sequence"/>
</dbReference>
<dbReference type="PANTHER" id="PTHR43283">
    <property type="entry name" value="BETA-LACTAMASE-RELATED"/>
    <property type="match status" value="1"/>
</dbReference>
<evidence type="ECO:0000313" key="2">
    <source>
        <dbReference type="EMBL" id="TWT49792.1"/>
    </source>
</evidence>
<dbReference type="PANTHER" id="PTHR43283:SF3">
    <property type="entry name" value="BETA-LACTAMASE FAMILY PROTEIN (AFU_ORTHOLOGUE AFUA_5G07500)"/>
    <property type="match status" value="1"/>
</dbReference>
<dbReference type="EMBL" id="SIHI01000018">
    <property type="protein sequence ID" value="TWT49792.1"/>
    <property type="molecule type" value="Genomic_DNA"/>
</dbReference>
<accession>A0A5C5WIY7</accession>
<dbReference type="AlphaFoldDB" id="A0A5C5WIY7"/>
<gene>
    <name evidence="2" type="ORF">KOR42_38640</name>
</gene>
<dbReference type="InterPro" id="IPR012338">
    <property type="entry name" value="Beta-lactam/transpept-like"/>
</dbReference>
<comment type="caution">
    <text evidence="2">The sequence shown here is derived from an EMBL/GenBank/DDBJ whole genome shotgun (WGS) entry which is preliminary data.</text>
</comment>
<name>A0A5C5WIY7_9PLAN</name>
<evidence type="ECO:0000313" key="3">
    <source>
        <dbReference type="Proteomes" id="UP000317243"/>
    </source>
</evidence>
<dbReference type="SUPFAM" id="SSF56601">
    <property type="entry name" value="beta-lactamase/transpeptidase-like"/>
    <property type="match status" value="1"/>
</dbReference>
<dbReference type="Gene3D" id="3.40.710.10">
    <property type="entry name" value="DD-peptidase/beta-lactamase superfamily"/>
    <property type="match status" value="1"/>
</dbReference>
<organism evidence="2 3">
    <name type="scientific">Thalassoglobus neptunius</name>
    <dbReference type="NCBI Taxonomy" id="1938619"/>
    <lineage>
        <taxon>Bacteria</taxon>
        <taxon>Pseudomonadati</taxon>
        <taxon>Planctomycetota</taxon>
        <taxon>Planctomycetia</taxon>
        <taxon>Planctomycetales</taxon>
        <taxon>Planctomycetaceae</taxon>
        <taxon>Thalassoglobus</taxon>
    </lineage>
</organism>
<feature type="domain" description="Beta-lactamase-related" evidence="1">
    <location>
        <begin position="30"/>
        <end position="155"/>
    </location>
</feature>